<dbReference type="GO" id="GO:0046872">
    <property type="term" value="F:metal ion binding"/>
    <property type="evidence" value="ECO:0007669"/>
    <property type="project" value="UniProtKB-KW"/>
</dbReference>
<evidence type="ECO:0000256" key="2">
    <source>
        <dbReference type="ARBA" id="ARBA00009156"/>
    </source>
</evidence>
<feature type="binding site" evidence="10">
    <location>
        <position position="97"/>
    </location>
    <ligand>
        <name>glycerol</name>
        <dbReference type="ChEBI" id="CHEBI:17754"/>
    </ligand>
</feature>
<reference evidence="14 15" key="1">
    <citation type="submission" date="2016-03" db="EMBL/GenBank/DDBJ databases">
        <title>Genome sequence of Providencia stuartii strain, isolated from the salivary glands of larval Lucilia sericata.</title>
        <authorList>
            <person name="Yuan Y."/>
            <person name="Zhang Y."/>
            <person name="Fu S."/>
            <person name="Crippen T.L."/>
            <person name="Visi D."/>
            <person name="Benbow M.E."/>
            <person name="Allen M."/>
            <person name="Tomberlin J.K."/>
            <person name="Sze S.-H."/>
            <person name="Tarone A.M."/>
        </authorList>
    </citation>
    <scope>NUCLEOTIDE SEQUENCE [LARGE SCALE GENOMIC DNA]</scope>
    <source>
        <strain evidence="14 15">Crippen</strain>
    </source>
</reference>
<evidence type="ECO:0000256" key="11">
    <source>
        <dbReference type="RuleBase" id="RU003733"/>
    </source>
</evidence>
<dbReference type="SUPFAM" id="SSF53067">
    <property type="entry name" value="Actin-like ATPase domain"/>
    <property type="match status" value="2"/>
</dbReference>
<dbReference type="HAMAP" id="MF_00186">
    <property type="entry name" value="Glycerol_kin"/>
    <property type="match status" value="1"/>
</dbReference>
<dbReference type="InterPro" id="IPR043129">
    <property type="entry name" value="ATPase_NBD"/>
</dbReference>
<dbReference type="PIRSF" id="PIRSF000538">
    <property type="entry name" value="GlpK"/>
    <property type="match status" value="1"/>
</dbReference>
<dbReference type="NCBIfam" id="NF000756">
    <property type="entry name" value="PRK00047.1"/>
    <property type="match status" value="1"/>
</dbReference>
<keyword evidence="10" id="KW-0479">Metal-binding</keyword>
<feature type="binding site" evidence="10">
    <location>
        <position position="150"/>
    </location>
    <ligand>
        <name>sn-glycerol 3-phosphate</name>
        <dbReference type="ChEBI" id="CHEBI:57597"/>
    </ligand>
</feature>
<dbReference type="GO" id="GO:0005524">
    <property type="term" value="F:ATP binding"/>
    <property type="evidence" value="ECO:0007669"/>
    <property type="project" value="UniProtKB-UniRule"/>
</dbReference>
<gene>
    <name evidence="10 14" type="primary">glpK</name>
    <name evidence="14" type="ORF">A3Q29_17980</name>
</gene>
<feature type="binding site" evidence="10">
    <location>
        <position position="251"/>
    </location>
    <ligand>
        <name>beta-D-fructose 1,6-bisphosphate</name>
        <dbReference type="ChEBI" id="CHEBI:32966"/>
        <note>allosteric inhibitor</note>
    </ligand>
</feature>
<comment type="catalytic activity">
    <reaction evidence="9 10">
        <text>glycerol + ATP = sn-glycerol 3-phosphate + ADP + H(+)</text>
        <dbReference type="Rhea" id="RHEA:21644"/>
        <dbReference type="ChEBI" id="CHEBI:15378"/>
        <dbReference type="ChEBI" id="CHEBI:17754"/>
        <dbReference type="ChEBI" id="CHEBI:30616"/>
        <dbReference type="ChEBI" id="CHEBI:57597"/>
        <dbReference type="ChEBI" id="CHEBI:456216"/>
        <dbReference type="EC" id="2.7.1.30"/>
    </reaction>
</comment>
<feature type="domain" description="Carbohydrate kinase FGGY C-terminal" evidence="13">
    <location>
        <begin position="277"/>
        <end position="465"/>
    </location>
</feature>
<dbReference type="EMBL" id="LVIE01000145">
    <property type="protein sequence ID" value="OHT24353.1"/>
    <property type="molecule type" value="Genomic_DNA"/>
</dbReference>
<comment type="caution">
    <text evidence="14">The sequence shown here is derived from an EMBL/GenBank/DDBJ whole genome shotgun (WGS) entry which is preliminary data.</text>
</comment>
<evidence type="ECO:0000313" key="15">
    <source>
        <dbReference type="Proteomes" id="UP000179588"/>
    </source>
</evidence>
<feature type="binding site" evidence="10">
    <location>
        <position position="97"/>
    </location>
    <ligand>
        <name>sn-glycerol 3-phosphate</name>
        <dbReference type="ChEBI" id="CHEBI:57597"/>
    </ligand>
</feature>
<feature type="binding site" evidence="10">
    <location>
        <position position="430"/>
    </location>
    <ligand>
        <name>ADP</name>
        <dbReference type="ChEBI" id="CHEBI:456216"/>
    </ligand>
</feature>
<accession>A0A1S1HSQ5</accession>
<feature type="binding site" evidence="10">
    <location>
        <position position="26"/>
    </location>
    <ligand>
        <name>ATP</name>
        <dbReference type="ChEBI" id="CHEBI:30616"/>
    </ligand>
</feature>
<dbReference type="FunFam" id="3.30.420.40:FF:000007">
    <property type="entry name" value="Glycerol kinase"/>
    <property type="match status" value="1"/>
</dbReference>
<feature type="domain" description="Carbohydrate kinase FGGY N-terminal" evidence="12">
    <location>
        <begin position="18"/>
        <end position="267"/>
    </location>
</feature>
<keyword evidence="6 10" id="KW-0418">Kinase</keyword>
<organism evidence="14 15">
    <name type="scientific">Providencia stuartii</name>
    <dbReference type="NCBI Taxonomy" id="588"/>
    <lineage>
        <taxon>Bacteria</taxon>
        <taxon>Pseudomonadati</taxon>
        <taxon>Pseudomonadota</taxon>
        <taxon>Gammaproteobacteria</taxon>
        <taxon>Enterobacterales</taxon>
        <taxon>Morganellaceae</taxon>
        <taxon>Providencia</taxon>
    </lineage>
</organism>
<evidence type="ECO:0000256" key="4">
    <source>
        <dbReference type="ARBA" id="ARBA00022679"/>
    </source>
</evidence>
<dbReference type="PROSITE" id="PS00445">
    <property type="entry name" value="FGGY_KINASES_2"/>
    <property type="match status" value="1"/>
</dbReference>
<comment type="subunit">
    <text evidence="10">Homotetramer and homodimer (in equilibrium). Heterodimer with EIIA-Glc. Binds 1 zinc ion per glycerol kinase EIIA-Glc dimer. The zinc ion is important for dimerization.</text>
</comment>
<keyword evidence="3 10" id="KW-0021">Allosteric enzyme</keyword>
<feature type="binding site" evidence="10">
    <location>
        <position position="426"/>
    </location>
    <ligand>
        <name>ADP</name>
        <dbReference type="ChEBI" id="CHEBI:456216"/>
    </ligand>
</feature>
<protein>
    <recommendedName>
        <fullName evidence="10">Glycerol kinase</fullName>
        <ecNumber evidence="10">2.7.1.30</ecNumber>
    </recommendedName>
    <alternativeName>
        <fullName evidence="10">ATP:glycerol 3-phosphotransferase</fullName>
    </alternativeName>
    <alternativeName>
        <fullName evidence="10">Glycerokinase</fullName>
        <shortName evidence="10">GK</shortName>
    </alternativeName>
</protein>
<feature type="binding site" evidence="10">
    <location>
        <position position="249"/>
    </location>
    <ligand>
        <name>beta-D-fructose 1,6-bisphosphate</name>
        <dbReference type="ChEBI" id="CHEBI:32966"/>
        <note>allosteric inhibitor</note>
    </ligand>
</feature>
<keyword evidence="4 10" id="KW-0808">Transferase</keyword>
<dbReference type="UniPathway" id="UPA00618">
    <property type="reaction ID" value="UER00672"/>
</dbReference>
<feature type="binding site" evidence="10">
    <location>
        <position position="30"/>
    </location>
    <ligand>
        <name>ADP</name>
        <dbReference type="ChEBI" id="CHEBI:456216"/>
    </ligand>
</feature>
<keyword evidence="10" id="KW-0862">Zinc</keyword>
<comment type="pathway">
    <text evidence="1 10">Polyol metabolism; glycerol degradation via glycerol kinase pathway; sn-glycerol 3-phosphate from glycerol: step 1/1.</text>
</comment>
<feature type="binding site" evidence="10">
    <location>
        <position position="325"/>
    </location>
    <ligand>
        <name>ADP</name>
        <dbReference type="ChEBI" id="CHEBI:456216"/>
    </ligand>
</feature>
<feature type="binding site" evidence="10">
    <location>
        <position position="329"/>
    </location>
    <ligand>
        <name>ATP</name>
        <dbReference type="ChEBI" id="CHEBI:30616"/>
    </ligand>
</feature>
<dbReference type="AlphaFoldDB" id="A0A1S1HSQ5"/>
<feature type="binding site" evidence="10">
    <location>
        <position position="325"/>
    </location>
    <ligand>
        <name>ATP</name>
        <dbReference type="ChEBI" id="CHEBI:30616"/>
    </ligand>
</feature>
<evidence type="ECO:0000256" key="8">
    <source>
        <dbReference type="ARBA" id="ARBA00022840"/>
    </source>
</evidence>
<keyword evidence="7 10" id="KW-0319">Glycerol metabolism</keyword>
<comment type="similarity">
    <text evidence="2 10 11">Belongs to the FGGY kinase family.</text>
</comment>
<dbReference type="CDD" id="cd07786">
    <property type="entry name" value="FGGY_EcGK_like"/>
    <property type="match status" value="1"/>
</dbReference>
<feature type="binding site" evidence="10">
    <location>
        <position position="260"/>
    </location>
    <ligand>
        <name>sn-glycerol 3-phosphate</name>
        <dbReference type="ChEBI" id="CHEBI:57597"/>
    </ligand>
</feature>
<keyword evidence="5 10" id="KW-0547">Nucleotide-binding</keyword>
<dbReference type="InterPro" id="IPR018485">
    <property type="entry name" value="FGGY_C"/>
</dbReference>
<feature type="binding site" evidence="10">
    <location>
        <position position="261"/>
    </location>
    <ligand>
        <name>glycerol</name>
        <dbReference type="ChEBI" id="CHEBI:17754"/>
    </ligand>
</feature>
<comment type="function">
    <text evidence="10">Key enzyme in the regulation of glycerol uptake and metabolism. Catalyzes the phosphorylation of glycerol to yield sn-glycerol 3-phosphate.</text>
</comment>
<proteinExistence type="inferred from homology"/>
<dbReference type="FunFam" id="3.30.420.40:FF:000008">
    <property type="entry name" value="Glycerol kinase"/>
    <property type="match status" value="1"/>
</dbReference>
<feature type="binding site" evidence="10">
    <location>
        <position position="282"/>
    </location>
    <ligand>
        <name>ADP</name>
        <dbReference type="ChEBI" id="CHEBI:456216"/>
    </ligand>
</feature>
<feature type="binding site" evidence="10">
    <location>
        <position position="26"/>
    </location>
    <ligand>
        <name>ADP</name>
        <dbReference type="ChEBI" id="CHEBI:456216"/>
    </ligand>
</feature>
<evidence type="ECO:0000256" key="3">
    <source>
        <dbReference type="ARBA" id="ARBA00022533"/>
    </source>
</evidence>
<dbReference type="GO" id="GO:0005829">
    <property type="term" value="C:cytosol"/>
    <property type="evidence" value="ECO:0007669"/>
    <property type="project" value="TreeGrafter"/>
</dbReference>
<dbReference type="PANTHER" id="PTHR10196:SF69">
    <property type="entry name" value="GLYCEROL KINASE"/>
    <property type="match status" value="1"/>
</dbReference>
<evidence type="ECO:0000256" key="10">
    <source>
        <dbReference type="HAMAP-Rule" id="MF_00186"/>
    </source>
</evidence>
<dbReference type="InterPro" id="IPR018483">
    <property type="entry name" value="Carb_kinase_FGGY_CS"/>
</dbReference>
<evidence type="ECO:0000256" key="6">
    <source>
        <dbReference type="ARBA" id="ARBA00022777"/>
    </source>
</evidence>
<dbReference type="GO" id="GO:0004370">
    <property type="term" value="F:glycerol kinase activity"/>
    <property type="evidence" value="ECO:0007669"/>
    <property type="project" value="UniProtKB-UniRule"/>
</dbReference>
<evidence type="ECO:0000256" key="7">
    <source>
        <dbReference type="ARBA" id="ARBA00022798"/>
    </source>
</evidence>
<dbReference type="PANTHER" id="PTHR10196">
    <property type="entry name" value="SUGAR KINASE"/>
    <property type="match status" value="1"/>
</dbReference>
<sequence>MTGTGLNYDNRNQYREKYIVALDQGTTSSRAVVLDHDANIISISQREFTQVYPKPGWVEHDPMEIWASQSSTLVEVLAKADIRTDEVAGIGITNQRETTIVWEKATGKPVYNAIVWQCRRTADFCTHLKQNDKELEEYIRQNTGLVVDPYFSGTKVKWILDHVEGARERAEKGELLFGTVDTWLVWKMTQGRVHVTDYTNASRTMLFNIRNLEWDDKILKALNIPRIMLPEVRPSSEVYGQTNIGGKGGTRIPISGIAGDQQAALYGQLCVKQGMAKNTYGTGCFLLMNTGETAVRSNHGLLTTIACGPKGEVNYALEGAVFVGGASIQWLRDELKLIDESTDSEYFATKVKDSNGVYVVPAFTGLGAPYWDPYARGAIFGLTRGANRNHIIRATLESIAYQTRDVLDAMQADAETRLAALRVDGGAVANNFLMQFQADILGTSVERPEVRESTALGAAYLAGLAVGFWNSLDELQSKATIERVFKPGIETTERNYKYEGWKKAVARAQEWEDRA</sequence>
<dbReference type="InterPro" id="IPR005999">
    <property type="entry name" value="Glycerol_kin"/>
</dbReference>
<dbReference type="NCBIfam" id="TIGR01311">
    <property type="entry name" value="glycerol_kin"/>
    <property type="match status" value="1"/>
</dbReference>
<feature type="binding site" evidence="10">
    <location>
        <position position="28"/>
    </location>
    <ligand>
        <name>ATP</name>
        <dbReference type="ChEBI" id="CHEBI:30616"/>
    </ligand>
</feature>
<evidence type="ECO:0000259" key="12">
    <source>
        <dbReference type="Pfam" id="PF00370"/>
    </source>
</evidence>
<evidence type="ECO:0000256" key="1">
    <source>
        <dbReference type="ARBA" id="ARBA00005190"/>
    </source>
</evidence>
<comment type="activity regulation">
    <text evidence="10">Activity of this regulatory enzyme is affected by several metabolites. Allosterically and non-competitively inhibited by fructose 1,6-bisphosphate (FBP) and unphosphorylated phosphocarrier protein EIIA-Glc (III-Glc), an integral component of the bacterial phosphotransferase (PTS) system.</text>
</comment>
<dbReference type="GO" id="GO:0006072">
    <property type="term" value="P:glycerol-3-phosphate metabolic process"/>
    <property type="evidence" value="ECO:0007669"/>
    <property type="project" value="InterPro"/>
</dbReference>
<dbReference type="Proteomes" id="UP000179588">
    <property type="component" value="Unassembled WGS sequence"/>
</dbReference>
<feature type="binding site" evidence="10">
    <location>
        <position position="27"/>
    </location>
    <ligand>
        <name>ATP</name>
        <dbReference type="ChEBI" id="CHEBI:30616"/>
    </ligand>
</feature>
<dbReference type="InterPro" id="IPR018484">
    <property type="entry name" value="FGGY_N"/>
</dbReference>
<evidence type="ECO:0000313" key="14">
    <source>
        <dbReference type="EMBL" id="OHT24353.1"/>
    </source>
</evidence>
<feature type="binding site" evidence="10">
    <location>
        <position position="96"/>
    </location>
    <ligand>
        <name>glycerol</name>
        <dbReference type="ChEBI" id="CHEBI:17754"/>
    </ligand>
</feature>
<dbReference type="Pfam" id="PF00370">
    <property type="entry name" value="FGGY_N"/>
    <property type="match status" value="1"/>
</dbReference>
<keyword evidence="15" id="KW-1185">Reference proteome</keyword>
<evidence type="ECO:0000259" key="13">
    <source>
        <dbReference type="Pfam" id="PF02782"/>
    </source>
</evidence>
<feature type="binding site" evidence="10">
    <location>
        <position position="96"/>
    </location>
    <ligand>
        <name>sn-glycerol 3-phosphate</name>
        <dbReference type="ChEBI" id="CHEBI:57597"/>
    </ligand>
</feature>
<dbReference type="GO" id="GO:0019563">
    <property type="term" value="P:glycerol catabolic process"/>
    <property type="evidence" value="ECO:0007669"/>
    <property type="project" value="UniProtKB-UniRule"/>
</dbReference>
<dbReference type="InterPro" id="IPR000577">
    <property type="entry name" value="Carb_kinase_FGGY"/>
</dbReference>
<dbReference type="EC" id="2.7.1.30" evidence="10"/>
<feature type="binding site" evidence="10">
    <location>
        <position position="426"/>
    </location>
    <ligand>
        <name>ATP</name>
        <dbReference type="ChEBI" id="CHEBI:30616"/>
    </ligand>
</feature>
<evidence type="ECO:0000256" key="9">
    <source>
        <dbReference type="ARBA" id="ARBA00052101"/>
    </source>
</evidence>
<dbReference type="PROSITE" id="PS00933">
    <property type="entry name" value="FGGY_KINASES_1"/>
    <property type="match status" value="1"/>
</dbReference>
<feature type="binding site" evidence="10">
    <location>
        <position position="260"/>
    </location>
    <ligand>
        <name>glycerol</name>
        <dbReference type="ChEBI" id="CHEBI:17754"/>
    </ligand>
</feature>
<feature type="binding site" evidence="10">
    <location>
        <position position="26"/>
    </location>
    <ligand>
        <name>sn-glycerol 3-phosphate</name>
        <dbReference type="ChEBI" id="CHEBI:57597"/>
    </ligand>
</feature>
<keyword evidence="8 10" id="KW-0067">ATP-binding</keyword>
<evidence type="ECO:0000256" key="5">
    <source>
        <dbReference type="ARBA" id="ARBA00022741"/>
    </source>
</evidence>
<feature type="binding site" evidence="10">
    <location>
        <position position="493"/>
    </location>
    <ligand>
        <name>Zn(2+)</name>
        <dbReference type="ChEBI" id="CHEBI:29105"/>
        <note>ligand shared with EIIA-Glc</note>
    </ligand>
</feature>
<feature type="binding site" evidence="10">
    <location>
        <position position="150"/>
    </location>
    <ligand>
        <name>glycerol</name>
        <dbReference type="ChEBI" id="CHEBI:17754"/>
    </ligand>
</feature>
<dbReference type="Pfam" id="PF02782">
    <property type="entry name" value="FGGY_C"/>
    <property type="match status" value="1"/>
</dbReference>
<feature type="binding site" evidence="10">
    <location>
        <position position="282"/>
    </location>
    <ligand>
        <name>ATP</name>
        <dbReference type="ChEBI" id="CHEBI:30616"/>
    </ligand>
</feature>
<name>A0A1S1HSQ5_PROST</name>
<dbReference type="Gene3D" id="3.30.420.40">
    <property type="match status" value="2"/>
</dbReference>